<accession>A0ABZ2YRD8</accession>
<name>A0ABZ2YRD8_9BACT</name>
<gene>
    <name evidence="2" type="ORF">WJU16_04820</name>
</gene>
<evidence type="ECO:0000313" key="2">
    <source>
        <dbReference type="EMBL" id="WZN42354.1"/>
    </source>
</evidence>
<keyword evidence="1" id="KW-0732">Signal</keyword>
<keyword evidence="3" id="KW-1185">Reference proteome</keyword>
<organism evidence="2 3">
    <name type="scientific">Chitinophaga pollutisoli</name>
    <dbReference type="NCBI Taxonomy" id="3133966"/>
    <lineage>
        <taxon>Bacteria</taxon>
        <taxon>Pseudomonadati</taxon>
        <taxon>Bacteroidota</taxon>
        <taxon>Chitinophagia</taxon>
        <taxon>Chitinophagales</taxon>
        <taxon>Chitinophagaceae</taxon>
        <taxon>Chitinophaga</taxon>
    </lineage>
</organism>
<dbReference type="EMBL" id="CP149822">
    <property type="protein sequence ID" value="WZN42354.1"/>
    <property type="molecule type" value="Genomic_DNA"/>
</dbReference>
<feature type="signal peptide" evidence="1">
    <location>
        <begin position="1"/>
        <end position="22"/>
    </location>
</feature>
<protein>
    <submittedName>
        <fullName evidence="2">Uncharacterized protein</fullName>
    </submittedName>
</protein>
<dbReference type="RefSeq" id="WP_341837188.1">
    <property type="nucleotide sequence ID" value="NZ_CP149822.1"/>
</dbReference>
<evidence type="ECO:0000313" key="3">
    <source>
        <dbReference type="Proteomes" id="UP001485459"/>
    </source>
</evidence>
<proteinExistence type="predicted"/>
<sequence>MKPRLLIFVIPILSFICSPVTAQTKPDEIFFVRQGVQRMIFDPHQSIPLSKLEPANIVGIIAMHPVKHHLIHPAILSVEEDKLVVSSREQSVTSIWFGGFNPFATYTIDLDTLTGNGWVGFEFADGKEGEQVMVTLDFMNGLLDEVKFTANGTFSGVSTDTSIWVNRSEKVEVKGKIILQMLGSGLVLYHQSAGLPKVIGQVDFSQYIELRSVERIQTYQSNLIVGLRSGRAVIGRVEAALTTGMGLADIRPITYEDGSPYLDRGRLWYTMSVRGRALPHHIQGVFSMNPTVFDVKLEGVILFDRKDGLLRNEVASHIFYDRKASLWRGITTGFSAYASPGKEKKQLLAVESRHDPRFGFSVMNASAFGLVGDIEDPHILYDEKVKKWRLLTCVNRDGYKAVLFESGSWNKDYKPIAGPVAHNSTGTSIQRIDDKLYCFSGSSERQVYIYTYPDLQEAGTLKMDLPPWDDASNTRVWPNVVQMPDGYPFKFVSLMMDRFNYPGIHGPNWTYGAIYLYHGFFKGKKISK</sequence>
<feature type="chain" id="PRO_5046252983" evidence="1">
    <location>
        <begin position="23"/>
        <end position="528"/>
    </location>
</feature>
<dbReference type="Proteomes" id="UP001485459">
    <property type="component" value="Chromosome"/>
</dbReference>
<reference evidence="3" key="1">
    <citation type="submission" date="2024-03" db="EMBL/GenBank/DDBJ databases">
        <title>Chitinophaga horti sp. nov., isolated from garden soil.</title>
        <authorList>
            <person name="Lee D.S."/>
            <person name="Han D.M."/>
            <person name="Baek J.H."/>
            <person name="Choi D.G."/>
            <person name="Jeon J.H."/>
            <person name="Jeon C.O."/>
        </authorList>
    </citation>
    <scope>NUCLEOTIDE SEQUENCE [LARGE SCALE GENOMIC DNA]</scope>
    <source>
        <strain evidence="3">GPA1</strain>
    </source>
</reference>
<evidence type="ECO:0000256" key="1">
    <source>
        <dbReference type="SAM" id="SignalP"/>
    </source>
</evidence>